<evidence type="ECO:0000313" key="2">
    <source>
        <dbReference type="EMBL" id="GJE06714.1"/>
    </source>
</evidence>
<sequence length="100" mass="10285">MEIVLILAAFAAIVVAGATVAAMAARGRRPPMRLANDLDEGDEALLLGDVGRPPSPIDRSAETAPSLRDEADHGFRGGQAGMTIDLEAQPAPDAGRPRGA</sequence>
<reference evidence="2" key="2">
    <citation type="submission" date="2021-08" db="EMBL/GenBank/DDBJ databases">
        <authorList>
            <person name="Tani A."/>
            <person name="Ola A."/>
            <person name="Ogura Y."/>
            <person name="Katsura K."/>
            <person name="Hayashi T."/>
        </authorList>
    </citation>
    <scope>NUCLEOTIDE SEQUENCE</scope>
    <source>
        <strain evidence="2">LMG 23639</strain>
    </source>
</reference>
<comment type="caution">
    <text evidence="2">The sequence shown here is derived from an EMBL/GenBank/DDBJ whole genome shotgun (WGS) entry which is preliminary data.</text>
</comment>
<reference evidence="2" key="1">
    <citation type="journal article" date="2021" name="Front. Microbiol.">
        <title>Comprehensive Comparative Genomics and Phenotyping of Methylobacterium Species.</title>
        <authorList>
            <person name="Alessa O."/>
            <person name="Ogura Y."/>
            <person name="Fujitani Y."/>
            <person name="Takami H."/>
            <person name="Hayashi T."/>
            <person name="Sahin N."/>
            <person name="Tani A."/>
        </authorList>
    </citation>
    <scope>NUCLEOTIDE SEQUENCE</scope>
    <source>
        <strain evidence="2">LMG 23639</strain>
    </source>
</reference>
<keyword evidence="3" id="KW-1185">Reference proteome</keyword>
<dbReference type="Proteomes" id="UP001055102">
    <property type="component" value="Unassembled WGS sequence"/>
</dbReference>
<accession>A0ABQ4SY22</accession>
<feature type="region of interest" description="Disordered" evidence="1">
    <location>
        <begin position="47"/>
        <end position="100"/>
    </location>
</feature>
<gene>
    <name evidence="2" type="ORF">AOPFMNJM_2036</name>
</gene>
<evidence type="ECO:0000256" key="1">
    <source>
        <dbReference type="SAM" id="MobiDB-lite"/>
    </source>
</evidence>
<evidence type="ECO:0000313" key="3">
    <source>
        <dbReference type="Proteomes" id="UP001055102"/>
    </source>
</evidence>
<protein>
    <submittedName>
        <fullName evidence="2">Uncharacterized protein</fullName>
    </submittedName>
</protein>
<dbReference type="EMBL" id="BPQR01000033">
    <property type="protein sequence ID" value="GJE06714.1"/>
    <property type="molecule type" value="Genomic_DNA"/>
</dbReference>
<proteinExistence type="predicted"/>
<name>A0ABQ4SY22_9HYPH</name>
<organism evidence="2 3">
    <name type="scientific">Methylobacterium jeotgali</name>
    <dbReference type="NCBI Taxonomy" id="381630"/>
    <lineage>
        <taxon>Bacteria</taxon>
        <taxon>Pseudomonadati</taxon>
        <taxon>Pseudomonadota</taxon>
        <taxon>Alphaproteobacteria</taxon>
        <taxon>Hyphomicrobiales</taxon>
        <taxon>Methylobacteriaceae</taxon>
        <taxon>Methylobacterium</taxon>
    </lineage>
</organism>
<dbReference type="RefSeq" id="WP_238275560.1">
    <property type="nucleotide sequence ID" value="NZ_BPQR01000033.1"/>
</dbReference>